<dbReference type="PROSITE" id="PS51257">
    <property type="entry name" value="PROKAR_LIPOPROTEIN"/>
    <property type="match status" value="1"/>
</dbReference>
<dbReference type="EMBL" id="JABWUV010000009">
    <property type="protein sequence ID" value="KAF6330282.1"/>
    <property type="molecule type" value="Genomic_DNA"/>
</dbReference>
<name>A0A7J7VYS4_MYOMY</name>
<dbReference type="Proteomes" id="UP000527355">
    <property type="component" value="Unassembled WGS sequence"/>
</dbReference>
<keyword evidence="2" id="KW-1185">Reference proteome</keyword>
<proteinExistence type="predicted"/>
<comment type="caution">
    <text evidence="1">The sequence shown here is derived from an EMBL/GenBank/DDBJ whole genome shotgun (WGS) entry which is preliminary data.</text>
</comment>
<protein>
    <submittedName>
        <fullName evidence="1">Uncharacterized protein</fullName>
    </submittedName>
</protein>
<organism evidence="1 2">
    <name type="scientific">Myotis myotis</name>
    <name type="common">Greater mouse-eared bat</name>
    <name type="synonym">Vespertilio myotis</name>
    <dbReference type="NCBI Taxonomy" id="51298"/>
    <lineage>
        <taxon>Eukaryota</taxon>
        <taxon>Metazoa</taxon>
        <taxon>Chordata</taxon>
        <taxon>Craniata</taxon>
        <taxon>Vertebrata</taxon>
        <taxon>Euteleostomi</taxon>
        <taxon>Mammalia</taxon>
        <taxon>Eutheria</taxon>
        <taxon>Laurasiatheria</taxon>
        <taxon>Chiroptera</taxon>
        <taxon>Yangochiroptera</taxon>
        <taxon>Vespertilionidae</taxon>
        <taxon>Myotis</taxon>
    </lineage>
</organism>
<accession>A0A7J7VYS4</accession>
<sequence>MTKYWVSRQVGLSLSGDSASRAVQSGPLLSGCLVVLLRKRLLLRHQEGRTTAGEGGAVGGCSRFCRFRMCGGGSEGEQMGQRQGVWVLGVRMNGRGAQELCDEDSRGLRGLRRMAHMSGHLNAGTDDSFMGDRNNLGSHCCEISTSHCTSHHQHQARCREESQVAASLGYRGTASEAGRGRGPLVHVAG</sequence>
<reference evidence="1 2" key="1">
    <citation type="journal article" date="2020" name="Nature">
        <title>Six reference-quality genomes reveal evolution of bat adaptations.</title>
        <authorList>
            <person name="Jebb D."/>
            <person name="Huang Z."/>
            <person name="Pippel M."/>
            <person name="Hughes G.M."/>
            <person name="Lavrichenko K."/>
            <person name="Devanna P."/>
            <person name="Winkler S."/>
            <person name="Jermiin L.S."/>
            <person name="Skirmuntt E.C."/>
            <person name="Katzourakis A."/>
            <person name="Burkitt-Gray L."/>
            <person name="Ray D.A."/>
            <person name="Sullivan K.A.M."/>
            <person name="Roscito J.G."/>
            <person name="Kirilenko B.M."/>
            <person name="Davalos L.M."/>
            <person name="Corthals A.P."/>
            <person name="Power M.L."/>
            <person name="Jones G."/>
            <person name="Ransome R.D."/>
            <person name="Dechmann D.K.N."/>
            <person name="Locatelli A.G."/>
            <person name="Puechmaille S.J."/>
            <person name="Fedrigo O."/>
            <person name="Jarvis E.D."/>
            <person name="Hiller M."/>
            <person name="Vernes S.C."/>
            <person name="Myers E.W."/>
            <person name="Teeling E.C."/>
        </authorList>
    </citation>
    <scope>NUCLEOTIDE SEQUENCE [LARGE SCALE GENOMIC DNA]</scope>
    <source>
        <strain evidence="1">MMyoMyo1</strain>
        <tissue evidence="1">Flight muscle</tissue>
    </source>
</reference>
<evidence type="ECO:0000313" key="2">
    <source>
        <dbReference type="Proteomes" id="UP000527355"/>
    </source>
</evidence>
<evidence type="ECO:0000313" key="1">
    <source>
        <dbReference type="EMBL" id="KAF6330282.1"/>
    </source>
</evidence>
<dbReference type="AlphaFoldDB" id="A0A7J7VYS4"/>
<gene>
    <name evidence="1" type="ORF">mMyoMyo1_012273</name>
</gene>